<dbReference type="SUPFAM" id="SSF53335">
    <property type="entry name" value="S-adenosyl-L-methionine-dependent methyltransferases"/>
    <property type="match status" value="1"/>
</dbReference>
<dbReference type="SUPFAM" id="SSF51735">
    <property type="entry name" value="NAD(P)-binding Rossmann-fold domains"/>
    <property type="match status" value="1"/>
</dbReference>
<evidence type="ECO:0008006" key="6">
    <source>
        <dbReference type="Google" id="ProtNLM"/>
    </source>
</evidence>
<dbReference type="PANTHER" id="PTHR43245">
    <property type="entry name" value="BIFUNCTIONAL POLYMYXIN RESISTANCE PROTEIN ARNA"/>
    <property type="match status" value="1"/>
</dbReference>
<dbReference type="Gene3D" id="3.40.50.150">
    <property type="entry name" value="Vaccinia Virus protein VP39"/>
    <property type="match status" value="1"/>
</dbReference>
<dbReference type="InterPro" id="IPR013691">
    <property type="entry name" value="MeTrfase_14"/>
</dbReference>
<feature type="domain" description="Methyltransferase putative zinc binding" evidence="2">
    <location>
        <begin position="7"/>
        <end position="68"/>
    </location>
</feature>
<dbReference type="Pfam" id="PF08484">
    <property type="entry name" value="Methyltransf_14"/>
    <property type="match status" value="1"/>
</dbReference>
<dbReference type="Proteomes" id="UP000178999">
    <property type="component" value="Unassembled WGS sequence"/>
</dbReference>
<name>A0A1F8CSQ3_9BACT</name>
<dbReference type="CDD" id="cd08946">
    <property type="entry name" value="SDR_e"/>
    <property type="match status" value="1"/>
</dbReference>
<dbReference type="EMBL" id="MGHY01000018">
    <property type="protein sequence ID" value="OGM79291.1"/>
    <property type="molecule type" value="Genomic_DNA"/>
</dbReference>
<dbReference type="CDD" id="cd02440">
    <property type="entry name" value="AdoMet_MTases"/>
    <property type="match status" value="1"/>
</dbReference>
<dbReference type="InterPro" id="IPR013630">
    <property type="entry name" value="Methyltransf_Zn-bd_dom_put"/>
</dbReference>
<feature type="domain" description="C-methyltransferase" evidence="3">
    <location>
        <begin position="247"/>
        <end position="403"/>
    </location>
</feature>
<feature type="domain" description="NAD-dependent epimerase/dehydratase" evidence="1">
    <location>
        <begin position="424"/>
        <end position="660"/>
    </location>
</feature>
<dbReference type="InterPro" id="IPR038576">
    <property type="entry name" value="Methyltransf_Zn-bd_dom_put_sf"/>
</dbReference>
<evidence type="ECO:0000313" key="5">
    <source>
        <dbReference type="Proteomes" id="UP000178999"/>
    </source>
</evidence>
<dbReference type="Gene3D" id="3.40.50.720">
    <property type="entry name" value="NAD(P)-binding Rossmann-like Domain"/>
    <property type="match status" value="2"/>
</dbReference>
<proteinExistence type="predicted"/>
<dbReference type="InterPro" id="IPR050177">
    <property type="entry name" value="Lipid_A_modif_metabolic_enz"/>
</dbReference>
<dbReference type="InterPro" id="IPR029063">
    <property type="entry name" value="SAM-dependent_MTases_sf"/>
</dbReference>
<dbReference type="Gene3D" id="6.20.50.110">
    <property type="entry name" value="Methyltransferase, zinc-binding domain"/>
    <property type="match status" value="1"/>
</dbReference>
<evidence type="ECO:0000259" key="1">
    <source>
        <dbReference type="Pfam" id="PF01370"/>
    </source>
</evidence>
<evidence type="ECO:0000313" key="4">
    <source>
        <dbReference type="EMBL" id="OGM79291.1"/>
    </source>
</evidence>
<gene>
    <name evidence="4" type="ORF">A2382_00710</name>
</gene>
<reference evidence="4 5" key="1">
    <citation type="journal article" date="2016" name="Nat. Commun.">
        <title>Thousands of microbial genomes shed light on interconnected biogeochemical processes in an aquifer system.</title>
        <authorList>
            <person name="Anantharaman K."/>
            <person name="Brown C.T."/>
            <person name="Hug L.A."/>
            <person name="Sharon I."/>
            <person name="Castelle C.J."/>
            <person name="Probst A.J."/>
            <person name="Thomas B.C."/>
            <person name="Singh A."/>
            <person name="Wilkins M.J."/>
            <person name="Karaoz U."/>
            <person name="Brodie E.L."/>
            <person name="Williams K.H."/>
            <person name="Hubbard S.S."/>
            <person name="Banfield J.F."/>
        </authorList>
    </citation>
    <scope>NUCLEOTIDE SEQUENCE [LARGE SCALE GENOMIC DNA]</scope>
</reference>
<evidence type="ECO:0000259" key="3">
    <source>
        <dbReference type="Pfam" id="PF08484"/>
    </source>
</evidence>
<organism evidence="4 5">
    <name type="scientific">Candidatus Woesebacteria bacterium RIFOXYB1_FULL_38_16</name>
    <dbReference type="NCBI Taxonomy" id="1802538"/>
    <lineage>
        <taxon>Bacteria</taxon>
        <taxon>Candidatus Woeseibacteriota</taxon>
    </lineage>
</organism>
<evidence type="ECO:0000259" key="2">
    <source>
        <dbReference type="Pfam" id="PF08421"/>
    </source>
</evidence>
<dbReference type="PANTHER" id="PTHR43245:SF23">
    <property type="entry name" value="NAD(P)-BINDING DOMAIN-CONTAINING PROTEIN"/>
    <property type="match status" value="1"/>
</dbReference>
<dbReference type="Pfam" id="PF01370">
    <property type="entry name" value="Epimerase"/>
    <property type="match status" value="1"/>
</dbReference>
<dbReference type="InterPro" id="IPR001509">
    <property type="entry name" value="Epimerase_deHydtase"/>
</dbReference>
<sequence length="765" mass="87454">MQELTKCRICKGSKLKPFLDLGNQPLANAFLSKKDLSKKEDKYPLKVLFCEECNLCQLSCVVSPEILFRNYVYFSSGMPVLPQHFQDYADEIHHNYISSDKNLVVELGSNDGILLLAIQKNGAQVLGVDPAENIAKIANKRGVKTIPDFFSEKLSKDIKKQYGNAKVIIGNNVVAHINDHHDLVKGIKNLLSKDGVFILEAPYLVDMFENYTFDTIYHEHLSYLAIRPLMKLFDQYDMEIIDVKIYPVQGNSIRVHVANKGQYQTHKRVSDLVKKEKALKLDQFSTYQDLARTIGAMKEDVLKILLDLKSQGKTIAGYGAPAKGNTLLNYYGIDTKILDYATEGLPSKIGTYTSGTHIPVVDINKARQNPPDYYLLLAWNYKDAIMEKEKEFLKSGGKFIMPVGNEFLDSKIPSKKTKSRKKIVLLTGGAGYIGVQQTKALLEAGYNVRVLDHLIFTDKYLEEFKDKIELIQGDIRSVNKEVMNNVTAVIHLAGFSTEPTSQYDPRLTDMINHIATDRLARLAKEAGVQRFIYASTCSIYFTFNTPLTPPLYKETDTVNPISSYSITKRCSEQALLNMESQNFRPTIFRKGTLYGYSPKMRYDLVFNSFTKDAFLKKQLTVDAGGEIWRPMIDIQDLTRVYIQAIELPLSKVGGQIFNIADENWRIGNLAKKIQKTLKKEKNIDITLDIKPYGLTRNYKVDNSKFIQTFKFKPTRNMNDVLLELWHQLENYKHNPENKIFYNDKWYQEYFLTKEGQAFKNTSDTF</sequence>
<comment type="caution">
    <text evidence="4">The sequence shown here is derived from an EMBL/GenBank/DDBJ whole genome shotgun (WGS) entry which is preliminary data.</text>
</comment>
<protein>
    <recommendedName>
        <fullName evidence="6">Methyltransferase</fullName>
    </recommendedName>
</protein>
<dbReference type="AlphaFoldDB" id="A0A1F8CSQ3"/>
<dbReference type="Pfam" id="PF13489">
    <property type="entry name" value="Methyltransf_23"/>
    <property type="match status" value="1"/>
</dbReference>
<dbReference type="Pfam" id="PF08421">
    <property type="entry name" value="Methyltransf_13"/>
    <property type="match status" value="1"/>
</dbReference>
<dbReference type="STRING" id="1802538.A2382_00710"/>
<dbReference type="InterPro" id="IPR036291">
    <property type="entry name" value="NAD(P)-bd_dom_sf"/>
</dbReference>
<accession>A0A1F8CSQ3</accession>